<keyword evidence="3" id="KW-1185">Reference proteome</keyword>
<accession>A0A813FBK3</accession>
<dbReference type="Proteomes" id="UP000654075">
    <property type="component" value="Unassembled WGS sequence"/>
</dbReference>
<evidence type="ECO:0000256" key="1">
    <source>
        <dbReference type="SAM" id="MobiDB-lite"/>
    </source>
</evidence>
<feature type="compositionally biased region" description="Polar residues" evidence="1">
    <location>
        <begin position="59"/>
        <end position="68"/>
    </location>
</feature>
<feature type="compositionally biased region" description="Low complexity" evidence="1">
    <location>
        <begin position="36"/>
        <end position="58"/>
    </location>
</feature>
<organism evidence="2 3">
    <name type="scientific">Polarella glacialis</name>
    <name type="common">Dinoflagellate</name>
    <dbReference type="NCBI Taxonomy" id="89957"/>
    <lineage>
        <taxon>Eukaryota</taxon>
        <taxon>Sar</taxon>
        <taxon>Alveolata</taxon>
        <taxon>Dinophyceae</taxon>
        <taxon>Suessiales</taxon>
        <taxon>Suessiaceae</taxon>
        <taxon>Polarella</taxon>
    </lineage>
</organism>
<dbReference type="AlphaFoldDB" id="A0A813FBK3"/>
<evidence type="ECO:0000313" key="2">
    <source>
        <dbReference type="EMBL" id="CAE8611893.1"/>
    </source>
</evidence>
<evidence type="ECO:0000313" key="3">
    <source>
        <dbReference type="Proteomes" id="UP000654075"/>
    </source>
</evidence>
<name>A0A813FBK3_POLGL</name>
<gene>
    <name evidence="2" type="ORF">PGLA1383_LOCUS29694</name>
</gene>
<proteinExistence type="predicted"/>
<feature type="region of interest" description="Disordered" evidence="1">
    <location>
        <begin position="29"/>
        <end position="121"/>
    </location>
</feature>
<comment type="caution">
    <text evidence="2">The sequence shown here is derived from an EMBL/GenBank/DDBJ whole genome shotgun (WGS) entry which is preliminary data.</text>
</comment>
<dbReference type="EMBL" id="CAJNNV010025056">
    <property type="protein sequence ID" value="CAE8611893.1"/>
    <property type="molecule type" value="Genomic_DNA"/>
</dbReference>
<sequence length="121" mass="13492">MLLPDVEPLRCIEIRFGLRTLLLVPDSRALREPTDQQQQQQGQQQQGQQQQQQTTTTTSCTCKSQARNVQAICDESERQGGGSQGERAPLTDEVQTSQTIPFTALHTRPPPSWTPHPGKQS</sequence>
<protein>
    <submittedName>
        <fullName evidence="2">Uncharacterized protein</fullName>
    </submittedName>
</protein>
<reference evidence="2" key="1">
    <citation type="submission" date="2021-02" db="EMBL/GenBank/DDBJ databases">
        <authorList>
            <person name="Dougan E. K."/>
            <person name="Rhodes N."/>
            <person name="Thang M."/>
            <person name="Chan C."/>
        </authorList>
    </citation>
    <scope>NUCLEOTIDE SEQUENCE</scope>
</reference>